<dbReference type="Proteomes" id="UP000050791">
    <property type="component" value="Unassembled WGS sequence"/>
</dbReference>
<dbReference type="PROSITE" id="PS50829">
    <property type="entry name" value="GYF"/>
    <property type="match status" value="1"/>
</dbReference>
<feature type="region of interest" description="Disordered" evidence="1">
    <location>
        <begin position="735"/>
        <end position="756"/>
    </location>
</feature>
<proteinExistence type="predicted"/>
<dbReference type="Pfam" id="PF02213">
    <property type="entry name" value="GYF"/>
    <property type="match status" value="1"/>
</dbReference>
<dbReference type="Gene3D" id="3.30.1490.40">
    <property type="match status" value="1"/>
</dbReference>
<dbReference type="AlphaFoldDB" id="A0AA85B764"/>
<evidence type="ECO:0000256" key="1">
    <source>
        <dbReference type="SAM" id="MobiDB-lite"/>
    </source>
</evidence>
<dbReference type="PANTHER" id="PTHR14445:SF36">
    <property type="entry name" value="FI03272P-RELATED"/>
    <property type="match status" value="1"/>
</dbReference>
<accession>A0AA85B764</accession>
<feature type="region of interest" description="Disordered" evidence="1">
    <location>
        <begin position="19"/>
        <end position="44"/>
    </location>
</feature>
<sequence>MTAQPESFQFSPQWIRELSDDAFNSRRQPSHSPTEGRVSSKSPNLFSNFVQKHSNFSVPGDKRKDIVVGKVSKPVWPGDTICAPSVAETDSQGQPSTEVTKQYSHSIQFSDSIYGQKSNANQVINPASHCVDTNKQAMQWTQKSSITSPSEPCWQLHSDSGIQTSVNKVPDTIGLNTTGHPLPSSGARPLEVQHVGGSLLSGNSSVVSNPTLNINSILPNDGIPVPRSDPYSHNNTDSYNNQSKRAVSAYYGISDPDKALDSSVNSNAIWMQQHIWSKSVPQHLHGFNPIDSSSNSVSNFCGVATTETNRHSSCSVPDAENIHGFFSQLSSFDRLVQSNSSQAYPLSNSSVQHPPNILSAEKGFVRRNGCDQSDEHMWLYEDPQGRTQGTFSDAQMNEWLMAGIYFTPNLRIRRQCDDTFSTLASYTQLFERVPFVSGPRIPPIRGEINQAMLALSSSGFLSKPHFKNSDNPPTDLLPCNSTNHDQSEGSRVNASMVGNSTIDTSRSLLSEPQHQLYHQHSDFSTSASNATTSVAGISVPTCQVTEEGLNTTNSKSLAYGPINTSVPVSVPMSLLNNSINNLRIRDNAEADFKSVLDNPNNVQQHKQAISSASTFMNLTSLIPLNPSFPSFNLQFPSRLQGTNGTTMDDLTSTASSFLSPGFWSVLTQYLNLHPPSANQTSTPMQQLAETAQLAAQLAALVGSHSPDQTPMQPSQALALAQLLITRGVGLGSFSAEAPSSNGSLTSKKDKPSDNECIASSSIFHTSEISAVSERHQESQIQWPSLGSTLNQSAPHCSEGRFNPAPLNKVSSELSYGKNCEKDLSDNTSAVSQNLHSCRPNYLDKPQSTFSKPSTSPRRTNVKSKIQPDSTLSEPVQSISLDGYNRTQQNGRGPKNTEVCSGASVRSTEQKQIAISSSRTGSTNQSRIKGSKSNNVRSPTKAVVQNNSLSSQVSSSVNIRPTEAACTSVASNSETDPDQTVEDELKKLTQWCQSRLGSMPMREKVDIPTVVELLATLDAPYEVERMVQTFLGETARTAQFVKDFLDRRRPFWQLHRKRREQENTIQESTGQNSNQPTSTVRSTEKKKRANPNDTATNNTQRQNSNICNGLSWNKSDSTHLSNIEQIQDNQNVFGRMLVTFCPFVTIHGYTVSLHFSIFLQWHHIKPKGSHNRKSKKTNLRENVYTLFHFSFNTTEQLASPCSFDSIAYLNRLLLFLLGAVIRNVNCLLFSPWNFYSLSNVILSSDICLFKLLMIIVT</sequence>
<feature type="compositionally biased region" description="Polar residues" evidence="1">
    <location>
        <begin position="903"/>
        <end position="937"/>
    </location>
</feature>
<dbReference type="SMART" id="SM00444">
    <property type="entry name" value="GYF"/>
    <property type="match status" value="1"/>
</dbReference>
<dbReference type="WBParaSite" id="SMTH1_36410.1">
    <property type="protein sequence ID" value="SMTH1_36410.1"/>
    <property type="gene ID" value="SMTH1_36410"/>
</dbReference>
<feature type="compositionally biased region" description="Polar residues" evidence="1">
    <location>
        <begin position="1090"/>
        <end position="1107"/>
    </location>
</feature>
<feature type="compositionally biased region" description="Polar residues" evidence="1">
    <location>
        <begin position="845"/>
        <end position="890"/>
    </location>
</feature>
<dbReference type="InterPro" id="IPR051640">
    <property type="entry name" value="GRB10-interact_GYF"/>
</dbReference>
<protein>
    <recommendedName>
        <fullName evidence="2">GYF domain-containing protein</fullName>
    </recommendedName>
</protein>
<dbReference type="PANTHER" id="PTHR14445">
    <property type="entry name" value="GRB10 INTERACTING GYF PROTEIN"/>
    <property type="match status" value="1"/>
</dbReference>
<dbReference type="InterPro" id="IPR003169">
    <property type="entry name" value="GYF"/>
</dbReference>
<evidence type="ECO:0000259" key="2">
    <source>
        <dbReference type="PROSITE" id="PS50829"/>
    </source>
</evidence>
<name>A0AA85B764_9TREM</name>
<feature type="domain" description="GYF" evidence="2">
    <location>
        <begin position="375"/>
        <end position="424"/>
    </location>
</feature>
<dbReference type="InterPro" id="IPR035445">
    <property type="entry name" value="GYF-like_dom_sf"/>
</dbReference>
<reference evidence="4" key="1">
    <citation type="submission" date="2023-11" db="UniProtKB">
        <authorList>
            <consortium name="WormBaseParasite"/>
        </authorList>
    </citation>
    <scope>IDENTIFICATION</scope>
</reference>
<dbReference type="GO" id="GO:0005829">
    <property type="term" value="C:cytosol"/>
    <property type="evidence" value="ECO:0007669"/>
    <property type="project" value="TreeGrafter"/>
</dbReference>
<feature type="region of interest" description="Disordered" evidence="1">
    <location>
        <begin position="830"/>
        <end position="955"/>
    </location>
</feature>
<dbReference type="SUPFAM" id="SSF55277">
    <property type="entry name" value="GYF domain"/>
    <property type="match status" value="1"/>
</dbReference>
<feature type="region of interest" description="Disordered" evidence="1">
    <location>
        <begin position="1057"/>
        <end position="1107"/>
    </location>
</feature>
<evidence type="ECO:0000313" key="4">
    <source>
        <dbReference type="WBParaSite" id="SMTH1_36410.1"/>
    </source>
</evidence>
<feature type="compositionally biased region" description="Polar residues" evidence="1">
    <location>
        <begin position="25"/>
        <end position="44"/>
    </location>
</feature>
<feature type="compositionally biased region" description="Low complexity" evidence="1">
    <location>
        <begin position="942"/>
        <end position="955"/>
    </location>
</feature>
<feature type="compositionally biased region" description="Polar residues" evidence="1">
    <location>
        <begin position="1062"/>
        <end position="1080"/>
    </location>
</feature>
<evidence type="ECO:0000313" key="3">
    <source>
        <dbReference type="Proteomes" id="UP000050791"/>
    </source>
</evidence>
<organism evidence="3 4">
    <name type="scientific">Schistosoma mattheei</name>
    <dbReference type="NCBI Taxonomy" id="31246"/>
    <lineage>
        <taxon>Eukaryota</taxon>
        <taxon>Metazoa</taxon>
        <taxon>Spiralia</taxon>
        <taxon>Lophotrochozoa</taxon>
        <taxon>Platyhelminthes</taxon>
        <taxon>Trematoda</taxon>
        <taxon>Digenea</taxon>
        <taxon>Strigeidida</taxon>
        <taxon>Schistosomatoidea</taxon>
        <taxon>Schistosomatidae</taxon>
        <taxon>Schistosoma</taxon>
    </lineage>
</organism>